<evidence type="ECO:0000256" key="2">
    <source>
        <dbReference type="SAM" id="MobiDB-lite"/>
    </source>
</evidence>
<reference evidence="3" key="1">
    <citation type="submission" date="2019-11" db="UniProtKB">
        <authorList>
            <consortium name="WormBaseParasite"/>
        </authorList>
    </citation>
    <scope>IDENTIFICATION</scope>
</reference>
<dbReference type="InterPro" id="IPR002755">
    <property type="entry name" value="DNA_primase_S"/>
</dbReference>
<dbReference type="AlphaFoldDB" id="A0A5K3FX07"/>
<name>A0A5K3FX07_MESCO</name>
<proteinExistence type="inferred from homology"/>
<dbReference type="PANTHER" id="PTHR10536">
    <property type="entry name" value="DNA PRIMASE SMALL SUBUNIT"/>
    <property type="match status" value="1"/>
</dbReference>
<protein>
    <submittedName>
        <fullName evidence="3">DNA primase small subunit</fullName>
    </submittedName>
</protein>
<dbReference type="GO" id="GO:0006269">
    <property type="term" value="P:DNA replication, synthesis of primer"/>
    <property type="evidence" value="ECO:0007669"/>
    <property type="project" value="InterPro"/>
</dbReference>
<evidence type="ECO:0000313" key="3">
    <source>
        <dbReference type="WBParaSite" id="MCU_011379-RA"/>
    </source>
</evidence>
<organism evidence="3">
    <name type="scientific">Mesocestoides corti</name>
    <name type="common">Flatworm</name>
    <dbReference type="NCBI Taxonomy" id="53468"/>
    <lineage>
        <taxon>Eukaryota</taxon>
        <taxon>Metazoa</taxon>
        <taxon>Spiralia</taxon>
        <taxon>Lophotrochozoa</taxon>
        <taxon>Platyhelminthes</taxon>
        <taxon>Cestoda</taxon>
        <taxon>Eucestoda</taxon>
        <taxon>Cyclophyllidea</taxon>
        <taxon>Mesocestoididae</taxon>
        <taxon>Mesocestoides</taxon>
    </lineage>
</organism>
<evidence type="ECO:0000256" key="1">
    <source>
        <dbReference type="ARBA" id="ARBA00009762"/>
    </source>
</evidence>
<comment type="similarity">
    <text evidence="1">Belongs to the eukaryotic-type primase small subunit family.</text>
</comment>
<dbReference type="GO" id="GO:0003899">
    <property type="term" value="F:DNA-directed RNA polymerase activity"/>
    <property type="evidence" value="ECO:0007669"/>
    <property type="project" value="InterPro"/>
</dbReference>
<dbReference type="Gene3D" id="3.90.920.10">
    <property type="entry name" value="DNA primase, PRIM domain"/>
    <property type="match status" value="1"/>
</dbReference>
<sequence>SGTGHLLKSPFCVHPKTGFVCVPIDPQRIDEFDPTKVPRLGELMEQLSQASASAEGEASEAAASAQHLLPYKQTTLRPYIEFFDNFVSQVCAPRSSDARPANTKDGVRAHSTQAIPA</sequence>
<accession>A0A5K3FX07</accession>
<dbReference type="WBParaSite" id="MCU_011379-RA">
    <property type="protein sequence ID" value="MCU_011379-RA"/>
    <property type="gene ID" value="MCU_011379"/>
</dbReference>
<dbReference type="Pfam" id="PF01896">
    <property type="entry name" value="DNA_primase_S"/>
    <property type="match status" value="1"/>
</dbReference>
<feature type="region of interest" description="Disordered" evidence="2">
    <location>
        <begin position="94"/>
        <end position="117"/>
    </location>
</feature>
<dbReference type="SUPFAM" id="SSF56747">
    <property type="entry name" value="Prim-pol domain"/>
    <property type="match status" value="1"/>
</dbReference>